<keyword evidence="2" id="KW-0812">Transmembrane</keyword>
<evidence type="ECO:0000256" key="1">
    <source>
        <dbReference type="SAM" id="MobiDB-lite"/>
    </source>
</evidence>
<reference evidence="3" key="1">
    <citation type="submission" date="2022-12" db="EMBL/GenBank/DDBJ databases">
        <title>Draft genome sequence of the thermophilic strain Brevibacillus thermoruber HT42, isolated from Los Humeros, Puebla, Mexico, with biotechnological potential.</title>
        <authorList>
            <person name="Lara Sanchez J."/>
            <person name="Solis Palacios R."/>
            <person name="Bustos Baena A.S."/>
            <person name="Ruz Baez A.E."/>
            <person name="Espinosa Luna G."/>
            <person name="Oliart Ros R.M."/>
        </authorList>
    </citation>
    <scope>NUCLEOTIDE SEQUENCE</scope>
    <source>
        <strain evidence="3">HT42</strain>
    </source>
</reference>
<dbReference type="EMBL" id="JAPYYP010000001">
    <property type="protein sequence ID" value="MDA5107006.1"/>
    <property type="molecule type" value="Genomic_DNA"/>
</dbReference>
<sequence>MMLRKQTVWLLTMLAVMVVLSGYYLVKGPQEQVPALGQEQQAPQQQDPLAGVVVESKQTDKPAPDAAPVEGKPDASADSSQTPAASPDAAPQAAGKKDEGSAQMTVGETAAEIFQGYKMKREAQTQQQKDEQLAIMSSADATPQAVAEAKAKYDELSKIETATMGLEEMLKASGYKDAVVFVQDGKVTVIVQKDKLNADEAVDIIAQVKQHLNVSASNVTVRFQAS</sequence>
<keyword evidence="4" id="KW-1185">Reference proteome</keyword>
<accession>A0A9X3TM60</accession>
<dbReference type="InterPro" id="IPR024232">
    <property type="entry name" value="SpoIIIAH"/>
</dbReference>
<dbReference type="AlphaFoldDB" id="A0A9X3TM60"/>
<name>A0A9X3TM60_9BACL</name>
<evidence type="ECO:0000313" key="3">
    <source>
        <dbReference type="EMBL" id="MDA5107006.1"/>
    </source>
</evidence>
<comment type="caution">
    <text evidence="3">The sequence shown here is derived from an EMBL/GenBank/DDBJ whole genome shotgun (WGS) entry which is preliminary data.</text>
</comment>
<keyword evidence="2" id="KW-1133">Transmembrane helix</keyword>
<feature type="transmembrane region" description="Helical" evidence="2">
    <location>
        <begin position="7"/>
        <end position="26"/>
    </location>
</feature>
<dbReference type="Proteomes" id="UP001151071">
    <property type="component" value="Unassembled WGS sequence"/>
</dbReference>
<keyword evidence="2" id="KW-0472">Membrane</keyword>
<feature type="compositionally biased region" description="Low complexity" evidence="1">
    <location>
        <begin position="74"/>
        <end position="94"/>
    </location>
</feature>
<evidence type="ECO:0000313" key="4">
    <source>
        <dbReference type="Proteomes" id="UP001151071"/>
    </source>
</evidence>
<dbReference type="RefSeq" id="WP_029099465.1">
    <property type="nucleotide sequence ID" value="NZ_JAPYYP010000001.1"/>
</dbReference>
<evidence type="ECO:0000256" key="2">
    <source>
        <dbReference type="SAM" id="Phobius"/>
    </source>
</evidence>
<feature type="region of interest" description="Disordered" evidence="1">
    <location>
        <begin position="35"/>
        <end position="104"/>
    </location>
</feature>
<dbReference type="Pfam" id="PF12685">
    <property type="entry name" value="SpoIIIAH"/>
    <property type="match status" value="1"/>
</dbReference>
<feature type="compositionally biased region" description="Low complexity" evidence="1">
    <location>
        <begin position="35"/>
        <end position="51"/>
    </location>
</feature>
<organism evidence="3 4">
    <name type="scientific">Brevibacillus thermoruber</name>
    <dbReference type="NCBI Taxonomy" id="33942"/>
    <lineage>
        <taxon>Bacteria</taxon>
        <taxon>Bacillati</taxon>
        <taxon>Bacillota</taxon>
        <taxon>Bacilli</taxon>
        <taxon>Bacillales</taxon>
        <taxon>Paenibacillaceae</taxon>
        <taxon>Brevibacillus</taxon>
    </lineage>
</organism>
<gene>
    <name evidence="3" type="ORF">O3V59_01390</name>
</gene>
<proteinExistence type="predicted"/>
<dbReference type="Gene3D" id="1.10.287.4300">
    <property type="entry name" value="Stage III sporulation protein AH-like"/>
    <property type="match status" value="1"/>
</dbReference>
<protein>
    <submittedName>
        <fullName evidence="3">SpoIIIAH-like family protein</fullName>
    </submittedName>
</protein>
<dbReference type="InterPro" id="IPR038503">
    <property type="entry name" value="SpoIIIAH_sf"/>
</dbReference>